<reference evidence="2" key="2">
    <citation type="submission" date="2025-08" db="UniProtKB">
        <authorList>
            <consortium name="RefSeq"/>
        </authorList>
    </citation>
    <scope>IDENTIFICATION</scope>
    <source>
        <tissue evidence="2">Leaf</tissue>
    </source>
</reference>
<dbReference type="Pfam" id="PF07723">
    <property type="entry name" value="LRR_2"/>
    <property type="match status" value="1"/>
</dbReference>
<dbReference type="InterPro" id="IPR044997">
    <property type="entry name" value="F-box_plant"/>
</dbReference>
<sequence length="283" mass="32318">MTPVSWTSLKKLSLYGFSLSDKSMAKILSGCPLLESLTLRACDKLSFLDLSKLLRLKRLEIVSNIWFTEQAQIVAPQIHYLRLINRRCSSTIVDASSLTEAELDIYFLLLTLTFEDDFIQDMALKMLEKVKNVEKLTLGGNFLHVLFISCRDSWCSFSMLKVKYLTLDTAISRSVIPGIEKVLQNSPDLKKLTVSARNFNTIPDTHLDDYLKRRGLDPDQCWRSKDGVDWNNSSWDVNSEHMVSLVELVLKNTKSLDKIILLKFKNLFPPLFHTNSNVSIVHG</sequence>
<keyword evidence="1" id="KW-1185">Reference proteome</keyword>
<dbReference type="InterPro" id="IPR032675">
    <property type="entry name" value="LRR_dom_sf"/>
</dbReference>
<dbReference type="SUPFAM" id="SSF52047">
    <property type="entry name" value="RNI-like"/>
    <property type="match status" value="1"/>
</dbReference>
<proteinExistence type="predicted"/>
<reference evidence="1" key="1">
    <citation type="journal article" date="2014" name="Nat. Commun.">
        <title>The emerging biofuel crop Camelina sativa retains a highly undifferentiated hexaploid genome structure.</title>
        <authorList>
            <person name="Kagale S."/>
            <person name="Koh C."/>
            <person name="Nixon J."/>
            <person name="Bollina V."/>
            <person name="Clarke W.E."/>
            <person name="Tuteja R."/>
            <person name="Spillane C."/>
            <person name="Robinson S.J."/>
            <person name="Links M.G."/>
            <person name="Clarke C."/>
            <person name="Higgins E.E."/>
            <person name="Huebert T."/>
            <person name="Sharpe A.G."/>
            <person name="Parkin I.A."/>
        </authorList>
    </citation>
    <scope>NUCLEOTIDE SEQUENCE [LARGE SCALE GENOMIC DNA]</scope>
    <source>
        <strain evidence="1">cv. DH55</strain>
    </source>
</reference>
<dbReference type="PANTHER" id="PTHR32153">
    <property type="entry name" value="OJ000223_09.16 PROTEIN"/>
    <property type="match status" value="1"/>
</dbReference>
<gene>
    <name evidence="2" type="primary">LOC104779215</name>
</gene>
<dbReference type="Proteomes" id="UP000694864">
    <property type="component" value="Chromosome 3"/>
</dbReference>
<accession>A0ABM1RB62</accession>
<dbReference type="InterPro" id="IPR013101">
    <property type="entry name" value="LRR_PRU1-like"/>
</dbReference>
<dbReference type="Gene3D" id="3.80.10.10">
    <property type="entry name" value="Ribonuclease Inhibitor"/>
    <property type="match status" value="1"/>
</dbReference>
<evidence type="ECO:0000313" key="1">
    <source>
        <dbReference type="Proteomes" id="UP000694864"/>
    </source>
</evidence>
<evidence type="ECO:0000313" key="2">
    <source>
        <dbReference type="RefSeq" id="XP_019096250.1"/>
    </source>
</evidence>
<protein>
    <submittedName>
        <fullName evidence="2">F-box/LRR-repeat protein At3g18150</fullName>
    </submittedName>
</protein>
<organism evidence="1 2">
    <name type="scientific">Camelina sativa</name>
    <name type="common">False flax</name>
    <name type="synonym">Myagrum sativum</name>
    <dbReference type="NCBI Taxonomy" id="90675"/>
    <lineage>
        <taxon>Eukaryota</taxon>
        <taxon>Viridiplantae</taxon>
        <taxon>Streptophyta</taxon>
        <taxon>Embryophyta</taxon>
        <taxon>Tracheophyta</taxon>
        <taxon>Spermatophyta</taxon>
        <taxon>Magnoliopsida</taxon>
        <taxon>eudicotyledons</taxon>
        <taxon>Gunneridae</taxon>
        <taxon>Pentapetalae</taxon>
        <taxon>rosids</taxon>
        <taxon>malvids</taxon>
        <taxon>Brassicales</taxon>
        <taxon>Brassicaceae</taxon>
        <taxon>Camelineae</taxon>
        <taxon>Camelina</taxon>
    </lineage>
</organism>
<dbReference type="RefSeq" id="XP_019096250.1">
    <property type="nucleotide sequence ID" value="XM_019240705.1"/>
</dbReference>
<dbReference type="GeneID" id="104779215"/>
<name>A0ABM1RB62_CAMSA</name>